<accession>A0A7W9HGX3</accession>
<evidence type="ECO:0000313" key="1">
    <source>
        <dbReference type="EMBL" id="MBB5802053.1"/>
    </source>
</evidence>
<dbReference type="EMBL" id="JACHMO010000001">
    <property type="protein sequence ID" value="MBB5802053.1"/>
    <property type="molecule type" value="Genomic_DNA"/>
</dbReference>
<dbReference type="InterPro" id="IPR021391">
    <property type="entry name" value="DUF3027"/>
</dbReference>
<dbReference type="AlphaFoldDB" id="A0A7W9HGX3"/>
<comment type="caution">
    <text evidence="1">The sequence shown here is derived from an EMBL/GenBank/DDBJ whole genome shotgun (WGS) entry which is preliminary data.</text>
</comment>
<gene>
    <name evidence="1" type="ORF">F4560_001821</name>
</gene>
<evidence type="ECO:0000313" key="2">
    <source>
        <dbReference type="Proteomes" id="UP000552097"/>
    </source>
</evidence>
<name>A0A7W9HGX3_9PSEU</name>
<keyword evidence="2" id="KW-1185">Reference proteome</keyword>
<evidence type="ECO:0008006" key="3">
    <source>
        <dbReference type="Google" id="ProtNLM"/>
    </source>
</evidence>
<sequence>MTAEFDHVTRNETEMDSIHERWLGDRNRGRGGHEYEESWAGEQCGGCRFWVPLAGRVGHDYGVCANALSPFDGRVRFEHDGCDVFADAGRWLIPEDFG</sequence>
<proteinExistence type="predicted"/>
<reference evidence="1 2" key="1">
    <citation type="submission" date="2020-08" db="EMBL/GenBank/DDBJ databases">
        <title>Sequencing the genomes of 1000 actinobacteria strains.</title>
        <authorList>
            <person name="Klenk H.-P."/>
        </authorList>
    </citation>
    <scope>NUCLEOTIDE SEQUENCE [LARGE SCALE GENOMIC DNA]</scope>
    <source>
        <strain evidence="1 2">DSM 45486</strain>
    </source>
</reference>
<organism evidence="1 2">
    <name type="scientific">Saccharothrix ecbatanensis</name>
    <dbReference type="NCBI Taxonomy" id="1105145"/>
    <lineage>
        <taxon>Bacteria</taxon>
        <taxon>Bacillati</taxon>
        <taxon>Actinomycetota</taxon>
        <taxon>Actinomycetes</taxon>
        <taxon>Pseudonocardiales</taxon>
        <taxon>Pseudonocardiaceae</taxon>
        <taxon>Saccharothrix</taxon>
    </lineage>
</organism>
<dbReference type="Proteomes" id="UP000552097">
    <property type="component" value="Unassembled WGS sequence"/>
</dbReference>
<protein>
    <recommendedName>
        <fullName evidence="3">DUF3027 family protein</fullName>
    </recommendedName>
</protein>
<dbReference type="Pfam" id="PF11228">
    <property type="entry name" value="DUF3027"/>
    <property type="match status" value="1"/>
</dbReference>